<keyword evidence="7" id="KW-1185">Reference proteome</keyword>
<proteinExistence type="predicted"/>
<name>A0A401ZQF8_9CHLR</name>
<dbReference type="SUPFAM" id="SSF51679">
    <property type="entry name" value="Bacterial luciferase-like"/>
    <property type="match status" value="1"/>
</dbReference>
<evidence type="ECO:0000256" key="3">
    <source>
        <dbReference type="ARBA" id="ARBA00023002"/>
    </source>
</evidence>
<evidence type="ECO:0000259" key="5">
    <source>
        <dbReference type="Pfam" id="PF00296"/>
    </source>
</evidence>
<dbReference type="OrthoDB" id="143323at2"/>
<sequence>MVEISIMIEGQNGLNWPYWKRLAAEVDQLGFAGLFRSDHYTNPNPPDLDSLEMIISLAYLADRTQQVHFGPLVAPVSFREPTMLARQAAAIDDLSNGRMILGLGAGWQEREHHLFGHPLGDVKTRMARFEEALEVVTRLLRSDEPVTFEGRFFQVRGATLLPRPQRPGGPRIMIGGNGIKRTLPLAARYADIWNAVFLTPADFKERSQILDTLLQQEGRQPDAVKRTVMHGLIFARDKAELGRKLDQYRQKDPEFAGLEVDELVQRLVAANTSVIGTPDQIVQQLQAYVEAGAQEIMLQWFDFEDIEGLRAFASSVLPRLSTL</sequence>
<dbReference type="InterPro" id="IPR019952">
    <property type="entry name" value="F420_OxRdatse_Rv1855c_pred"/>
</dbReference>
<dbReference type="Gene3D" id="3.20.20.30">
    <property type="entry name" value="Luciferase-like domain"/>
    <property type="match status" value="1"/>
</dbReference>
<dbReference type="PANTHER" id="PTHR42847:SF4">
    <property type="entry name" value="ALKANESULFONATE MONOOXYGENASE-RELATED"/>
    <property type="match status" value="1"/>
</dbReference>
<dbReference type="AlphaFoldDB" id="A0A401ZQF8"/>
<dbReference type="Pfam" id="PF00296">
    <property type="entry name" value="Bac_luciferase"/>
    <property type="match status" value="1"/>
</dbReference>
<dbReference type="PANTHER" id="PTHR42847">
    <property type="entry name" value="ALKANESULFONATE MONOOXYGENASE"/>
    <property type="match status" value="1"/>
</dbReference>
<dbReference type="GO" id="GO:0046306">
    <property type="term" value="P:alkanesulfonate catabolic process"/>
    <property type="evidence" value="ECO:0007669"/>
    <property type="project" value="TreeGrafter"/>
</dbReference>
<gene>
    <name evidence="6" type="ORF">KDAU_64280</name>
</gene>
<accession>A0A401ZQF8</accession>
<keyword evidence="2" id="KW-0288">FMN</keyword>
<dbReference type="Proteomes" id="UP000287224">
    <property type="component" value="Unassembled WGS sequence"/>
</dbReference>
<feature type="domain" description="Luciferase-like" evidence="5">
    <location>
        <begin position="14"/>
        <end position="294"/>
    </location>
</feature>
<keyword evidence="4" id="KW-0503">Monooxygenase</keyword>
<evidence type="ECO:0000313" key="6">
    <source>
        <dbReference type="EMBL" id="GCE09099.1"/>
    </source>
</evidence>
<protein>
    <submittedName>
        <fullName evidence="6">LLM class F420-dependent oxidoreductase</fullName>
    </submittedName>
</protein>
<dbReference type="EMBL" id="BIFQ01000002">
    <property type="protein sequence ID" value="GCE09099.1"/>
    <property type="molecule type" value="Genomic_DNA"/>
</dbReference>
<evidence type="ECO:0000256" key="2">
    <source>
        <dbReference type="ARBA" id="ARBA00022643"/>
    </source>
</evidence>
<organism evidence="6 7">
    <name type="scientific">Dictyobacter aurantiacus</name>
    <dbReference type="NCBI Taxonomy" id="1936993"/>
    <lineage>
        <taxon>Bacteria</taxon>
        <taxon>Bacillati</taxon>
        <taxon>Chloroflexota</taxon>
        <taxon>Ktedonobacteria</taxon>
        <taxon>Ktedonobacterales</taxon>
        <taxon>Dictyobacteraceae</taxon>
        <taxon>Dictyobacter</taxon>
    </lineage>
</organism>
<dbReference type="InterPro" id="IPR011251">
    <property type="entry name" value="Luciferase-like_dom"/>
</dbReference>
<keyword evidence="1" id="KW-0285">Flavoprotein</keyword>
<evidence type="ECO:0000313" key="7">
    <source>
        <dbReference type="Proteomes" id="UP000287224"/>
    </source>
</evidence>
<dbReference type="NCBIfam" id="TIGR03560">
    <property type="entry name" value="F420_Rv1855c"/>
    <property type="match status" value="1"/>
</dbReference>
<evidence type="ECO:0000256" key="1">
    <source>
        <dbReference type="ARBA" id="ARBA00022630"/>
    </source>
</evidence>
<dbReference type="InterPro" id="IPR050172">
    <property type="entry name" value="SsuD_RutA_monooxygenase"/>
</dbReference>
<dbReference type="GO" id="GO:0008726">
    <property type="term" value="F:alkanesulfonate monooxygenase activity"/>
    <property type="evidence" value="ECO:0007669"/>
    <property type="project" value="TreeGrafter"/>
</dbReference>
<reference evidence="7" key="1">
    <citation type="submission" date="2018-12" db="EMBL/GenBank/DDBJ databases">
        <title>Tengunoibacter tsumagoiensis gen. nov., sp. nov., Dictyobacter kobayashii sp. nov., D. alpinus sp. nov., and D. joshuensis sp. nov. and description of Dictyobacteraceae fam. nov. within the order Ktedonobacterales isolated from Tengu-no-mugimeshi.</title>
        <authorList>
            <person name="Wang C.M."/>
            <person name="Zheng Y."/>
            <person name="Sakai Y."/>
            <person name="Toyoda A."/>
            <person name="Minakuchi Y."/>
            <person name="Abe K."/>
            <person name="Yokota A."/>
            <person name="Yabe S."/>
        </authorList>
    </citation>
    <scope>NUCLEOTIDE SEQUENCE [LARGE SCALE GENOMIC DNA]</scope>
    <source>
        <strain evidence="7">S-27</strain>
    </source>
</reference>
<evidence type="ECO:0000256" key="4">
    <source>
        <dbReference type="ARBA" id="ARBA00023033"/>
    </source>
</evidence>
<dbReference type="RefSeq" id="WP_126601542.1">
    <property type="nucleotide sequence ID" value="NZ_BIFQ01000002.1"/>
</dbReference>
<dbReference type="InterPro" id="IPR036661">
    <property type="entry name" value="Luciferase-like_sf"/>
</dbReference>
<keyword evidence="3" id="KW-0560">Oxidoreductase</keyword>
<comment type="caution">
    <text evidence="6">The sequence shown here is derived from an EMBL/GenBank/DDBJ whole genome shotgun (WGS) entry which is preliminary data.</text>
</comment>